<dbReference type="InterPro" id="IPR045150">
    <property type="entry name" value="CYB561D1/2"/>
</dbReference>
<dbReference type="GO" id="GO:0016020">
    <property type="term" value="C:membrane"/>
    <property type="evidence" value="ECO:0007669"/>
    <property type="project" value="UniProtKB-SubCell"/>
</dbReference>
<dbReference type="AGR" id="Xenbase:XB-GENE-854864"/>
<evidence type="ECO:0000313" key="14">
    <source>
        <dbReference type="Ensembl" id="ENSXETP00000053956"/>
    </source>
</evidence>
<dbReference type="GO" id="GO:0046872">
    <property type="term" value="F:metal ion binding"/>
    <property type="evidence" value="ECO:0007669"/>
    <property type="project" value="UniProtKB-KW"/>
</dbReference>
<evidence type="ECO:0000256" key="11">
    <source>
        <dbReference type="ARBA" id="ARBA00024225"/>
    </source>
</evidence>
<dbReference type="Gene3D" id="1.20.120.1770">
    <property type="match status" value="1"/>
</dbReference>
<sequence>MVEKEFYQWAWLCNLLGGGICCDSGWNRKCLYSIVKESSPFMHIMSQNTDGDTHVFRALRVLSGVAAHLSAFSLTVYMIFVSQPGATLFSWHPFLMTLAFSFLMTEAILVFSPDSSLLRSFSRRARVQVHWVLQLLCVVCSLLGLGIIYSNKVLQGKPHFSTWHGLLGVLTVLWTLLQSVGGVTLLYPKLVQRWNLATRKLYHATAGLIGYLLGCGSLLLGMCSLWFGASVTGLSWYLCVLCPVLTGLVIMNQVSNAYLYRKRSQS</sequence>
<evidence type="ECO:0000259" key="13">
    <source>
        <dbReference type="PROSITE" id="PS50939"/>
    </source>
</evidence>
<reference evidence="14" key="1">
    <citation type="journal article" date="2010" name="Science">
        <title>The genome of the Western clawed frog Xenopus tropicalis.</title>
        <authorList>
            <person name="Hellsten U."/>
            <person name="Harland R.M."/>
            <person name="Gilchrist M.J."/>
            <person name="Hendrix D."/>
            <person name="Jurka J."/>
            <person name="Kapitonov V."/>
            <person name="Ovcharenko I."/>
            <person name="Putnam N.H."/>
            <person name="Shu S."/>
            <person name="Taher L."/>
            <person name="Blitz I.L."/>
            <person name="Blumberg B."/>
            <person name="Dichmann D.S."/>
            <person name="Dubchak I."/>
            <person name="Amaya E."/>
            <person name="Detter J.C."/>
            <person name="Fletcher R."/>
            <person name="Gerhard D.S."/>
            <person name="Goodstein D."/>
            <person name="Graves T."/>
            <person name="Grigoriev I.V."/>
            <person name="Grimwood J."/>
            <person name="Kawashima T."/>
            <person name="Lindquist E."/>
            <person name="Lucas S.M."/>
            <person name="Mead P.E."/>
            <person name="Mitros T."/>
            <person name="Ogino H."/>
            <person name="Ohta Y."/>
            <person name="Poliakov A.V."/>
            <person name="Pollet N."/>
            <person name="Robert J."/>
            <person name="Salamov A."/>
            <person name="Sater A.K."/>
            <person name="Schmutz J."/>
            <person name="Terry A."/>
            <person name="Vize P.D."/>
            <person name="Warren W.C."/>
            <person name="Wells D."/>
            <person name="Wills A."/>
            <person name="Wilson R.K."/>
            <person name="Zimmerman L.B."/>
            <person name="Zorn A.M."/>
            <person name="Grainger R."/>
            <person name="Grammer T."/>
            <person name="Khokha M.K."/>
            <person name="Richardson P.M."/>
            <person name="Rokhsar D.S."/>
        </authorList>
    </citation>
    <scope>NUCLEOTIDE SEQUENCE [LARGE SCALE GENOMIC DNA]</scope>
    <source>
        <strain evidence="14">Nigerian</strain>
    </source>
</reference>
<evidence type="ECO:0000256" key="1">
    <source>
        <dbReference type="ARBA" id="ARBA00001970"/>
    </source>
</evidence>
<evidence type="ECO:0000256" key="7">
    <source>
        <dbReference type="ARBA" id="ARBA00022982"/>
    </source>
</evidence>
<dbReference type="Proteomes" id="UP000008143">
    <property type="component" value="Chromosome 4"/>
</dbReference>
<name>F7AWI5_XENTR</name>
<organism evidence="14">
    <name type="scientific">Xenopus tropicalis</name>
    <name type="common">Western clawed frog</name>
    <name type="synonym">Silurana tropicalis</name>
    <dbReference type="NCBI Taxonomy" id="8364"/>
    <lineage>
        <taxon>Eukaryota</taxon>
        <taxon>Metazoa</taxon>
        <taxon>Chordata</taxon>
        <taxon>Craniata</taxon>
        <taxon>Vertebrata</taxon>
        <taxon>Euteleostomi</taxon>
        <taxon>Amphibia</taxon>
        <taxon>Batrachia</taxon>
        <taxon>Anura</taxon>
        <taxon>Pipoidea</taxon>
        <taxon>Pipidae</taxon>
        <taxon>Xenopodinae</taxon>
        <taxon>Xenopus</taxon>
        <taxon>Silurana</taxon>
    </lineage>
</organism>
<dbReference type="SMART" id="SM00665">
    <property type="entry name" value="B561"/>
    <property type="match status" value="1"/>
</dbReference>
<feature type="transmembrane region" description="Helical" evidence="12">
    <location>
        <begin position="61"/>
        <end position="80"/>
    </location>
</feature>
<dbReference type="GO" id="GO:0140571">
    <property type="term" value="F:transmembrane ascorbate ferrireductase activity"/>
    <property type="evidence" value="ECO:0007669"/>
    <property type="project" value="UniProtKB-EC"/>
</dbReference>
<dbReference type="Ensembl" id="ENSXETT00000053956">
    <property type="protein sequence ID" value="ENSXETP00000053956"/>
    <property type="gene ID" value="ENSXETG00000025206"/>
</dbReference>
<evidence type="ECO:0000256" key="8">
    <source>
        <dbReference type="ARBA" id="ARBA00022989"/>
    </source>
</evidence>
<dbReference type="PANTHER" id="PTHR15422:SF21">
    <property type="entry name" value="TRANSMEMBRANE REDUCTASE CYB561D2"/>
    <property type="match status" value="1"/>
</dbReference>
<dbReference type="Xenbase" id="XB-GENE-854864">
    <property type="gene designation" value="cyb561d2"/>
</dbReference>
<evidence type="ECO:0000256" key="9">
    <source>
        <dbReference type="ARBA" id="ARBA00023004"/>
    </source>
</evidence>
<feature type="transmembrane region" description="Helical" evidence="12">
    <location>
        <begin position="162"/>
        <end position="187"/>
    </location>
</feature>
<evidence type="ECO:0000256" key="2">
    <source>
        <dbReference type="ARBA" id="ARBA00004141"/>
    </source>
</evidence>
<dbReference type="GeneTree" id="ENSGT00440000038072"/>
<evidence type="ECO:0000256" key="12">
    <source>
        <dbReference type="SAM" id="Phobius"/>
    </source>
</evidence>
<dbReference type="PROSITE" id="PS50939">
    <property type="entry name" value="CYTOCHROME_B561"/>
    <property type="match status" value="1"/>
</dbReference>
<proteinExistence type="predicted"/>
<reference evidence="16" key="3">
    <citation type="submission" date="2025-04" db="UniProtKB">
        <authorList>
            <consortium name="RefSeq"/>
        </authorList>
    </citation>
    <scope>IDENTIFICATION</scope>
    <source>
        <strain evidence="16">Nigerian</strain>
        <tissue evidence="16">Liver and blood</tissue>
    </source>
</reference>
<dbReference type="CDD" id="cd08761">
    <property type="entry name" value="Cyt_b561_CYB561D2_like"/>
    <property type="match status" value="1"/>
</dbReference>
<evidence type="ECO:0000256" key="10">
    <source>
        <dbReference type="ARBA" id="ARBA00023136"/>
    </source>
</evidence>
<comment type="subcellular location">
    <subcellularLocation>
        <location evidence="2">Membrane</location>
        <topology evidence="2">Multi-pass membrane protein</topology>
    </subcellularLocation>
</comment>
<keyword evidence="7" id="KW-0249">Electron transport</keyword>
<feature type="transmembrane region" description="Helical" evidence="12">
    <location>
        <begin position="131"/>
        <end position="150"/>
    </location>
</feature>
<evidence type="ECO:0000256" key="4">
    <source>
        <dbReference type="ARBA" id="ARBA00022617"/>
    </source>
</evidence>
<feature type="transmembrane region" description="Helical" evidence="12">
    <location>
        <begin position="235"/>
        <end position="260"/>
    </location>
</feature>
<dbReference type="GO" id="GO:0140575">
    <property type="term" value="F:transmembrane monodehydroascorbate reductase activity"/>
    <property type="evidence" value="ECO:0007669"/>
    <property type="project" value="InterPro"/>
</dbReference>
<keyword evidence="4" id="KW-0349">Heme</keyword>
<evidence type="ECO:0000256" key="5">
    <source>
        <dbReference type="ARBA" id="ARBA00022692"/>
    </source>
</evidence>
<feature type="transmembrane region" description="Helical" evidence="12">
    <location>
        <begin position="208"/>
        <end position="229"/>
    </location>
</feature>
<dbReference type="OMA" id="IFYNKHL"/>
<comment type="cofactor">
    <cofactor evidence="1">
        <name>heme b</name>
        <dbReference type="ChEBI" id="CHEBI:60344"/>
    </cofactor>
</comment>
<keyword evidence="15" id="KW-1185">Reference proteome</keyword>
<dbReference type="OrthoDB" id="432881at2759"/>
<protein>
    <recommendedName>
        <fullName evidence="11">ascorbate ferrireductase (transmembrane)</fullName>
        <ecNumber evidence="11">7.2.1.3</ecNumber>
    </recommendedName>
</protein>
<dbReference type="InterPro" id="IPR006593">
    <property type="entry name" value="Cyt_b561/ferric_Rdtase_TM"/>
</dbReference>
<dbReference type="PANTHER" id="PTHR15422">
    <property type="entry name" value="OS05G0565100 PROTEIN"/>
    <property type="match status" value="1"/>
</dbReference>
<dbReference type="GO" id="GO:0005783">
    <property type="term" value="C:endoplasmic reticulum"/>
    <property type="evidence" value="ECO:0000318"/>
    <property type="project" value="GO_Central"/>
</dbReference>
<dbReference type="AlphaFoldDB" id="F7AWI5"/>
<gene>
    <name evidence="14 16 17" type="primary">cyb561d2</name>
    <name evidence="16" type="synonym">101f6</name>
    <name evidence="16" type="synonym">tsp10</name>
</gene>
<keyword evidence="3" id="KW-0813">Transport</keyword>
<dbReference type="DNASU" id="496973"/>
<reference evidence="14" key="2">
    <citation type="submission" date="2011-06" db="UniProtKB">
        <authorList>
            <consortium name="Ensembl"/>
        </authorList>
    </citation>
    <scope>IDENTIFICATION</scope>
</reference>
<evidence type="ECO:0000313" key="15">
    <source>
        <dbReference type="Proteomes" id="UP000008143"/>
    </source>
</evidence>
<dbReference type="GeneID" id="496973"/>
<keyword evidence="9" id="KW-0408">Iron</keyword>
<evidence type="ECO:0000256" key="3">
    <source>
        <dbReference type="ARBA" id="ARBA00022448"/>
    </source>
</evidence>
<dbReference type="RefSeq" id="XP_012816466.1">
    <property type="nucleotide sequence ID" value="XM_012961012.3"/>
</dbReference>
<keyword evidence="6" id="KW-0479">Metal-binding</keyword>
<feature type="transmembrane region" description="Helical" evidence="12">
    <location>
        <begin position="92"/>
        <end position="111"/>
    </location>
</feature>
<keyword evidence="8 12" id="KW-1133">Transmembrane helix</keyword>
<accession>Q5I024</accession>
<dbReference type="EC" id="7.2.1.3" evidence="11"/>
<feature type="domain" description="Cytochrome b561" evidence="13">
    <location>
        <begin position="62"/>
        <end position="261"/>
    </location>
</feature>
<evidence type="ECO:0000313" key="17">
    <source>
        <dbReference type="Xenbase" id="XB-GENE-854864"/>
    </source>
</evidence>
<keyword evidence="5 12" id="KW-0812">Transmembrane</keyword>
<evidence type="ECO:0000256" key="6">
    <source>
        <dbReference type="ARBA" id="ARBA00022723"/>
    </source>
</evidence>
<keyword evidence="10 12" id="KW-0472">Membrane</keyword>
<dbReference type="Bgee" id="ENSXETG00000025206">
    <property type="expression patterns" value="Expressed in egg cell and 13 other cell types or tissues"/>
</dbReference>
<evidence type="ECO:0000313" key="16">
    <source>
        <dbReference type="RefSeq" id="XP_012816466.1"/>
    </source>
</evidence>
<dbReference type="Pfam" id="PF03188">
    <property type="entry name" value="Cytochrom_B561"/>
    <property type="match status" value="1"/>
</dbReference>
<accession>F6QYC7</accession>
<accession>F7AWI5</accession>
<dbReference type="CTD" id="11068"/>